<gene>
    <name evidence="2" type="ORF">ABA31_12750</name>
</gene>
<protein>
    <submittedName>
        <fullName evidence="2">NagC family transcriptional regulator</fullName>
    </submittedName>
</protein>
<sequence>MSTLGIDIGGSTTVAVVLERGRVLGTQQLPTEPGEAVVATAVTAARRVLTATGIATAALEGVGLGVPGIVDADRSRVRSAVNLGIDSLDIGAAVAGGLGVPVTVDNDVRVSVLGARHLMGEPAGALAFVGLGTGIAAGVAYGDRVLRGESGVAGEIGHIPIPGAGERCRCGQHGCLETVAAGWALAQRWGGPTPAAGMLAAAERGDERGVRDWQAFTGGLAHAIRSLVLTTGVDTVLIGGGVSGLGAPLAEGIGAQLRTWASASPLLAALDVPSRIRLLPVGAQAGAVGAALLGATVARHAAAD</sequence>
<evidence type="ECO:0000313" key="3">
    <source>
        <dbReference type="Proteomes" id="UP000321749"/>
    </source>
</evidence>
<organism evidence="2 3">
    <name type="scientific">Agrococcus baldri</name>
    <dbReference type="NCBI Taxonomy" id="153730"/>
    <lineage>
        <taxon>Bacteria</taxon>
        <taxon>Bacillati</taxon>
        <taxon>Actinomycetota</taxon>
        <taxon>Actinomycetes</taxon>
        <taxon>Micrococcales</taxon>
        <taxon>Microbacteriaceae</taxon>
        <taxon>Agrococcus</taxon>
    </lineage>
</organism>
<dbReference type="PANTHER" id="PTHR18964:SF149">
    <property type="entry name" value="BIFUNCTIONAL UDP-N-ACETYLGLUCOSAMINE 2-EPIMERASE_N-ACETYLMANNOSAMINE KINASE"/>
    <property type="match status" value="1"/>
</dbReference>
<dbReference type="Proteomes" id="UP000321749">
    <property type="component" value="Unassembled WGS sequence"/>
</dbReference>
<dbReference type="InterPro" id="IPR000600">
    <property type="entry name" value="ROK"/>
</dbReference>
<keyword evidence="3" id="KW-1185">Reference proteome</keyword>
<dbReference type="InterPro" id="IPR043129">
    <property type="entry name" value="ATPase_NBD"/>
</dbReference>
<comment type="similarity">
    <text evidence="1">Belongs to the ROK (NagC/XylR) family.</text>
</comment>
<evidence type="ECO:0000313" key="2">
    <source>
        <dbReference type="EMBL" id="GEK79924.1"/>
    </source>
</evidence>
<dbReference type="RefSeq" id="WP_146793738.1">
    <property type="nucleotide sequence ID" value="NZ_BJUU01000005.1"/>
</dbReference>
<comment type="caution">
    <text evidence="2">The sequence shown here is derived from an EMBL/GenBank/DDBJ whole genome shotgun (WGS) entry which is preliminary data.</text>
</comment>
<dbReference type="Pfam" id="PF00480">
    <property type="entry name" value="ROK"/>
    <property type="match status" value="1"/>
</dbReference>
<dbReference type="AlphaFoldDB" id="A0AA87RBC8"/>
<reference evidence="2 3" key="1">
    <citation type="submission" date="2019-07" db="EMBL/GenBank/DDBJ databases">
        <title>Whole genome shotgun sequence of Agrococcus baldri NBRC 103055.</title>
        <authorList>
            <person name="Hosoyama A."/>
            <person name="Uohara A."/>
            <person name="Ohji S."/>
            <person name="Ichikawa N."/>
        </authorList>
    </citation>
    <scope>NUCLEOTIDE SEQUENCE [LARGE SCALE GENOMIC DNA]</scope>
    <source>
        <strain evidence="2 3">NBRC 103055</strain>
    </source>
</reference>
<accession>A0AA87RBC8</accession>
<proteinExistence type="inferred from homology"/>
<dbReference type="PANTHER" id="PTHR18964">
    <property type="entry name" value="ROK (REPRESSOR, ORF, KINASE) FAMILY"/>
    <property type="match status" value="1"/>
</dbReference>
<name>A0AA87RBC8_9MICO</name>
<evidence type="ECO:0000256" key="1">
    <source>
        <dbReference type="ARBA" id="ARBA00006479"/>
    </source>
</evidence>
<dbReference type="Gene3D" id="3.30.420.40">
    <property type="match status" value="2"/>
</dbReference>
<dbReference type="SUPFAM" id="SSF53067">
    <property type="entry name" value="Actin-like ATPase domain"/>
    <property type="match status" value="1"/>
</dbReference>
<dbReference type="EMBL" id="BJUU01000005">
    <property type="protein sequence ID" value="GEK79924.1"/>
    <property type="molecule type" value="Genomic_DNA"/>
</dbReference>